<evidence type="ECO:0000313" key="2">
    <source>
        <dbReference type="EMBL" id="AHE98498.1"/>
    </source>
</evidence>
<dbReference type="GO" id="GO:0016740">
    <property type="term" value="F:transferase activity"/>
    <property type="evidence" value="ECO:0007669"/>
    <property type="project" value="UniProtKB-KW"/>
</dbReference>
<gene>
    <name evidence="2" type="ORF">THITH_09745</name>
</gene>
<dbReference type="KEGG" id="tti:THITH_09745"/>
<dbReference type="InterPro" id="IPR050256">
    <property type="entry name" value="Glycosyltransferase_2"/>
</dbReference>
<accession>W0DNC7</accession>
<sequence length="244" mass="26790">MNRDAADAAIMIVIPALNEQTSLGTVVRAARQSFPHVVVVDDFSSDATRAAGLQAGAQVLSLAARLGAWGATQTGLRYALLQGADTVVTLDADGQHEPALIRELLAPLHNGEADVVIGSCPLRVSPLRRLAWAYFRRLTGLRLEDLTSGFRAYNRRAIEVLTSPQATLLDYQDVGVLMLMRSKSLRVREVNIPITHRRDGISRVFSSWWMVFRYMVHTTVLCLANLSGSRANQGPTLRATDRAR</sequence>
<dbReference type="RefSeq" id="WP_006747304.1">
    <property type="nucleotide sequence ID" value="NZ_CP007029.1"/>
</dbReference>
<dbReference type="STRING" id="713585.THITH_09745"/>
<dbReference type="HOGENOM" id="CLU_033536_7_4_6"/>
<dbReference type="EMBL" id="CP007029">
    <property type="protein sequence ID" value="AHE98498.1"/>
    <property type="molecule type" value="Genomic_DNA"/>
</dbReference>
<dbReference type="InterPro" id="IPR001173">
    <property type="entry name" value="Glyco_trans_2-like"/>
</dbReference>
<name>W0DNC7_9GAMM</name>
<dbReference type="Pfam" id="PF00535">
    <property type="entry name" value="Glycos_transf_2"/>
    <property type="match status" value="1"/>
</dbReference>
<evidence type="ECO:0000259" key="1">
    <source>
        <dbReference type="Pfam" id="PF00535"/>
    </source>
</evidence>
<dbReference type="Proteomes" id="UP000005289">
    <property type="component" value="Chromosome"/>
</dbReference>
<dbReference type="PANTHER" id="PTHR48090:SF7">
    <property type="entry name" value="RFBJ PROTEIN"/>
    <property type="match status" value="1"/>
</dbReference>
<dbReference type="InterPro" id="IPR029044">
    <property type="entry name" value="Nucleotide-diphossugar_trans"/>
</dbReference>
<evidence type="ECO:0000313" key="3">
    <source>
        <dbReference type="Proteomes" id="UP000005289"/>
    </source>
</evidence>
<feature type="domain" description="Glycosyltransferase 2-like" evidence="1">
    <location>
        <begin position="12"/>
        <end position="135"/>
    </location>
</feature>
<dbReference type="Gene3D" id="3.90.550.10">
    <property type="entry name" value="Spore Coat Polysaccharide Biosynthesis Protein SpsA, Chain A"/>
    <property type="match status" value="1"/>
</dbReference>
<reference evidence="2 3" key="1">
    <citation type="submission" date="2013-12" db="EMBL/GenBank/DDBJ databases">
        <authorList>
            <consortium name="DOE Joint Genome Institute"/>
            <person name="Muyzer G."/>
            <person name="Huntemann M."/>
            <person name="Han J."/>
            <person name="Chen A."/>
            <person name="Kyrpides N."/>
            <person name="Mavromatis K."/>
            <person name="Markowitz V."/>
            <person name="Palaniappan K."/>
            <person name="Ivanova N."/>
            <person name="Schaumberg A."/>
            <person name="Pati A."/>
            <person name="Liolios K."/>
            <person name="Nordberg H.P."/>
            <person name="Cantor M.N."/>
            <person name="Hua S.X."/>
            <person name="Woyke T."/>
        </authorList>
    </citation>
    <scope>NUCLEOTIDE SEQUENCE [LARGE SCALE GENOMIC DNA]</scope>
    <source>
        <strain evidence="2 3">ARh 1</strain>
    </source>
</reference>
<keyword evidence="3" id="KW-1185">Reference proteome</keyword>
<dbReference type="SUPFAM" id="SSF53448">
    <property type="entry name" value="Nucleotide-diphospho-sugar transferases"/>
    <property type="match status" value="1"/>
</dbReference>
<protein>
    <submittedName>
        <fullName evidence="2">Glycosyl transferase</fullName>
    </submittedName>
</protein>
<keyword evidence="2" id="KW-0808">Transferase</keyword>
<dbReference type="AlphaFoldDB" id="W0DNC7"/>
<proteinExistence type="predicted"/>
<dbReference type="PANTHER" id="PTHR48090">
    <property type="entry name" value="UNDECAPRENYL-PHOSPHATE 4-DEOXY-4-FORMAMIDO-L-ARABINOSE TRANSFERASE-RELATED"/>
    <property type="match status" value="1"/>
</dbReference>
<dbReference type="CDD" id="cd04179">
    <property type="entry name" value="DPM_DPG-synthase_like"/>
    <property type="match status" value="1"/>
</dbReference>
<organism evidence="2 3">
    <name type="scientific">Thioalkalivibrio paradoxus ARh 1</name>
    <dbReference type="NCBI Taxonomy" id="713585"/>
    <lineage>
        <taxon>Bacteria</taxon>
        <taxon>Pseudomonadati</taxon>
        <taxon>Pseudomonadota</taxon>
        <taxon>Gammaproteobacteria</taxon>
        <taxon>Chromatiales</taxon>
        <taxon>Ectothiorhodospiraceae</taxon>
        <taxon>Thioalkalivibrio</taxon>
    </lineage>
</organism>